<evidence type="ECO:0000313" key="2">
    <source>
        <dbReference type="EMBL" id="TKA24621.1"/>
    </source>
</evidence>
<dbReference type="EMBL" id="NAJL01000042">
    <property type="protein sequence ID" value="TKA24621.1"/>
    <property type="molecule type" value="Genomic_DNA"/>
</dbReference>
<dbReference type="AlphaFoldDB" id="A0A4U0TR37"/>
<feature type="region of interest" description="Disordered" evidence="1">
    <location>
        <begin position="184"/>
        <end position="204"/>
    </location>
</feature>
<evidence type="ECO:0000256" key="1">
    <source>
        <dbReference type="SAM" id="MobiDB-lite"/>
    </source>
</evidence>
<evidence type="ECO:0000313" key="3">
    <source>
        <dbReference type="Proteomes" id="UP000308549"/>
    </source>
</evidence>
<gene>
    <name evidence="2" type="ORF">B0A50_06381</name>
</gene>
<comment type="caution">
    <text evidence="2">The sequence shown here is derived from an EMBL/GenBank/DDBJ whole genome shotgun (WGS) entry which is preliminary data.</text>
</comment>
<organism evidence="2 3">
    <name type="scientific">Salinomyces thailandicus</name>
    <dbReference type="NCBI Taxonomy" id="706561"/>
    <lineage>
        <taxon>Eukaryota</taxon>
        <taxon>Fungi</taxon>
        <taxon>Dikarya</taxon>
        <taxon>Ascomycota</taxon>
        <taxon>Pezizomycotina</taxon>
        <taxon>Dothideomycetes</taxon>
        <taxon>Dothideomycetidae</taxon>
        <taxon>Mycosphaerellales</taxon>
        <taxon>Teratosphaeriaceae</taxon>
        <taxon>Salinomyces</taxon>
    </lineage>
</organism>
<feature type="compositionally biased region" description="Acidic residues" evidence="1">
    <location>
        <begin position="111"/>
        <end position="124"/>
    </location>
</feature>
<name>A0A4U0TR37_9PEZI</name>
<feature type="region of interest" description="Disordered" evidence="1">
    <location>
        <begin position="94"/>
        <end position="131"/>
    </location>
</feature>
<dbReference type="Proteomes" id="UP000308549">
    <property type="component" value="Unassembled WGS sequence"/>
</dbReference>
<protein>
    <submittedName>
        <fullName evidence="2">Uncharacterized protein</fullName>
    </submittedName>
</protein>
<reference evidence="2 3" key="1">
    <citation type="submission" date="2017-03" db="EMBL/GenBank/DDBJ databases">
        <title>Genomes of endolithic fungi from Antarctica.</title>
        <authorList>
            <person name="Coleine C."/>
            <person name="Masonjones S."/>
            <person name="Stajich J.E."/>
        </authorList>
    </citation>
    <scope>NUCLEOTIDE SEQUENCE [LARGE SCALE GENOMIC DNA]</scope>
    <source>
        <strain evidence="2 3">CCFEE 6315</strain>
    </source>
</reference>
<keyword evidence="3" id="KW-1185">Reference proteome</keyword>
<proteinExistence type="predicted"/>
<accession>A0A4U0TR37</accession>
<sequence length="204" mass="23295">MPKYYFKVEIMMAHNGVRQRTTANGRWLPPKALGHNIKWQQPGVSTPVFYHDGHATGPKNLPCNAREYKVYSIYHDQAVFWTVDYDATRKPVADGQDFDAANGGDRHPNDESDSESSSDDEELDDWRPLSFNPLEGNTQLISYAGRRLQSRTLLVQRPDQTWVPQCAGWLPKRGLVVTVYYDPEETKEEELQSYEDGDDGPIFA</sequence>
<dbReference type="OrthoDB" id="5243686at2759"/>